<dbReference type="KEGG" id="vg:18266488"/>
<dbReference type="GeneID" id="18266488"/>
<dbReference type="RefSeq" id="YP_009001362.1">
    <property type="nucleotide sequence ID" value="NC_023423.1"/>
</dbReference>
<evidence type="ECO:0000313" key="3">
    <source>
        <dbReference type="Proteomes" id="UP000202176"/>
    </source>
</evidence>
<sequence>MQAPTTYGITPLTGLPAPSAATPTPSRRRKPAVESVTAADFRKKLEELVGYSRDLKVLNDYVYQLPRGQKKQIPPSNQYPDGFQIGRPEVKSLYTQFHHRLLGLNDYFKSSTSRRRRTTGTRTGTFRRKLIVTDSIRGFFNEANLGPAFTRENGQIVQVADSLAEQMVLLRQNGLSFYETLTTLFVIYLRVNNLRNPGTGVFYHADDLMLKYFDTTFDLLTQLDLQNPRTKTTTVRGAAGPEEVTTVVPPFNPQAFLYTDVQRIVRFNRYFRPDAPKKPEGALILNEDQMRLLTDASLDDELNREADLAKSTNSVIGGREAEAEAQQIAEGTEQ</sequence>
<proteinExistence type="predicted"/>
<dbReference type="EMBL" id="KF740664">
    <property type="protein sequence ID" value="AHH02027.1"/>
    <property type="molecule type" value="Genomic_DNA"/>
</dbReference>
<feature type="compositionally biased region" description="Low complexity" evidence="1">
    <location>
        <begin position="10"/>
        <end position="25"/>
    </location>
</feature>
<keyword evidence="3" id="KW-1185">Reference proteome</keyword>
<evidence type="ECO:0000256" key="1">
    <source>
        <dbReference type="SAM" id="MobiDB-lite"/>
    </source>
</evidence>
<reference evidence="2 3" key="1">
    <citation type="journal article" date="2014" name="Proc. Natl. Acad. Sci. U.S.A.">
        <title>Thirty-thousand-year-old distant relative of giant icosahedral DNA viruses with a pandoravirus morphology.</title>
        <authorList>
            <person name="Legendre M."/>
            <person name="Bartoli J."/>
            <person name="Shmakova L."/>
            <person name="Jeudy S."/>
            <person name="Labadie K."/>
            <person name="Adrait A."/>
            <person name="Lescot M."/>
            <person name="Poirot O."/>
            <person name="Bertaux L."/>
            <person name="Bruley C."/>
            <person name="Coute Y."/>
            <person name="Rivkina E."/>
            <person name="Abergel C."/>
            <person name="Claverie J.M."/>
        </authorList>
    </citation>
    <scope>NUCLEOTIDE SEQUENCE [LARGE SCALE GENOMIC DNA]</scope>
    <source>
        <strain evidence="2">P1084-T</strain>
    </source>
</reference>
<evidence type="ECO:0000313" key="2">
    <source>
        <dbReference type="EMBL" id="AHH02027.1"/>
    </source>
</evidence>
<name>W5S6R9_9VIRU</name>
<feature type="region of interest" description="Disordered" evidence="1">
    <location>
        <begin position="309"/>
        <end position="334"/>
    </location>
</feature>
<protein>
    <submittedName>
        <fullName evidence="2">Uncharacterized protein</fullName>
    </submittedName>
</protein>
<gene>
    <name evidence="2" type="ORF">pv_461</name>
</gene>
<dbReference type="Proteomes" id="UP000202176">
    <property type="component" value="Segment"/>
</dbReference>
<feature type="compositionally biased region" description="Low complexity" evidence="1">
    <location>
        <begin position="324"/>
        <end position="334"/>
    </location>
</feature>
<accession>W5S6R9</accession>
<feature type="region of interest" description="Disordered" evidence="1">
    <location>
        <begin position="1"/>
        <end position="34"/>
    </location>
</feature>
<organism evidence="2 3">
    <name type="scientific">Pithovirus sibericum</name>
    <dbReference type="NCBI Taxonomy" id="1450746"/>
    <lineage>
        <taxon>Viruses</taxon>
        <taxon>Pithoviruses</taxon>
        <taxon>Orthopithovirinae</taxon>
        <taxon>Alphapithovirus</taxon>
        <taxon>Alphapithovirus sibericum</taxon>
    </lineage>
</organism>